<dbReference type="SUPFAM" id="SSF46785">
    <property type="entry name" value="Winged helix' DNA-binding domain"/>
    <property type="match status" value="1"/>
</dbReference>
<dbReference type="Pfam" id="PF00126">
    <property type="entry name" value="HTH_1"/>
    <property type="match status" value="1"/>
</dbReference>
<comment type="similarity">
    <text evidence="1">Belongs to the LysR transcriptional regulatory family.</text>
</comment>
<evidence type="ECO:0000313" key="6">
    <source>
        <dbReference type="EMBL" id="QSF54781.1"/>
    </source>
</evidence>
<keyword evidence="2" id="KW-0805">Transcription regulation</keyword>
<keyword evidence="7" id="KW-1185">Reference proteome</keyword>
<dbReference type="InterPro" id="IPR036390">
    <property type="entry name" value="WH_DNA-bd_sf"/>
</dbReference>
<dbReference type="SUPFAM" id="SSF53850">
    <property type="entry name" value="Periplasmic binding protein-like II"/>
    <property type="match status" value="1"/>
</dbReference>
<keyword evidence="4" id="KW-0804">Transcription</keyword>
<proteinExistence type="inferred from homology"/>
<dbReference type="PANTHER" id="PTHR30537">
    <property type="entry name" value="HTH-TYPE TRANSCRIPTIONAL REGULATOR"/>
    <property type="match status" value="1"/>
</dbReference>
<feature type="domain" description="HTH lysR-type" evidence="5">
    <location>
        <begin position="4"/>
        <end position="61"/>
    </location>
</feature>
<evidence type="ECO:0000256" key="1">
    <source>
        <dbReference type="ARBA" id="ARBA00009437"/>
    </source>
</evidence>
<dbReference type="Gene3D" id="3.40.190.290">
    <property type="match status" value="1"/>
</dbReference>
<sequence length="300" mass="32745">MPELDLPDLALFVAVARRRSFARVAAERGISRSAVSHAMRTLEARLGVRLLNRTTRSVTPTEIGASLLSRLEPAIGAVADALEAVNAYRDTPMGTLKLNMPRGAAQPVASLIGPFLRANPAIRLEIVTDDGFVDIVRDGFDAGVRFGESLSRDMVAIPLGPPQRFAVVGSPDYFTRYPVPQTPEALSVHDCIGRRFPAGALYAWELEKDGRSLNVAVEGSTVFDDNGLILAAAREGLGLAQVFEHEVAEDLKSGTLIRVLEDWCPSFPGYHFYYPGGRQTPGPLRALIDFINKEVKRHRL</sequence>
<dbReference type="Proteomes" id="UP000662957">
    <property type="component" value="Chromosome"/>
</dbReference>
<dbReference type="PANTHER" id="PTHR30537:SF1">
    <property type="entry name" value="HTH-TYPE TRANSCRIPTIONAL REGULATOR PGRR"/>
    <property type="match status" value="1"/>
</dbReference>
<dbReference type="InterPro" id="IPR036388">
    <property type="entry name" value="WH-like_DNA-bd_sf"/>
</dbReference>
<accession>A0ABX7LPL6</accession>
<dbReference type="InterPro" id="IPR000847">
    <property type="entry name" value="LysR_HTH_N"/>
</dbReference>
<evidence type="ECO:0000259" key="5">
    <source>
        <dbReference type="PROSITE" id="PS50931"/>
    </source>
</evidence>
<reference evidence="6 7" key="1">
    <citation type="submission" date="2021-02" db="EMBL/GenBank/DDBJ databases">
        <title>Brevundimonas sp. CS1 genome sequence.</title>
        <authorList>
            <person name="Lee K."/>
            <person name="Choi Y.-J."/>
            <person name="Son H.-R."/>
        </authorList>
    </citation>
    <scope>NUCLEOTIDE SEQUENCE [LARGE SCALE GENOMIC DNA]</scope>
    <source>
        <strain evidence="6 7">CS1</strain>
    </source>
</reference>
<protein>
    <submittedName>
        <fullName evidence="6">LysR family transcriptional regulator</fullName>
    </submittedName>
</protein>
<dbReference type="Pfam" id="PF03466">
    <property type="entry name" value="LysR_substrate"/>
    <property type="match status" value="1"/>
</dbReference>
<dbReference type="InterPro" id="IPR005119">
    <property type="entry name" value="LysR_subst-bd"/>
</dbReference>
<evidence type="ECO:0000313" key="7">
    <source>
        <dbReference type="Proteomes" id="UP000662957"/>
    </source>
</evidence>
<evidence type="ECO:0000256" key="4">
    <source>
        <dbReference type="ARBA" id="ARBA00023163"/>
    </source>
</evidence>
<dbReference type="EMBL" id="CP070968">
    <property type="protein sequence ID" value="QSF54781.1"/>
    <property type="molecule type" value="Genomic_DNA"/>
</dbReference>
<dbReference type="Gene3D" id="1.10.10.10">
    <property type="entry name" value="Winged helix-like DNA-binding domain superfamily/Winged helix DNA-binding domain"/>
    <property type="match status" value="1"/>
</dbReference>
<dbReference type="CDD" id="cd08474">
    <property type="entry name" value="PBP2_CrgA_like_5"/>
    <property type="match status" value="1"/>
</dbReference>
<evidence type="ECO:0000256" key="3">
    <source>
        <dbReference type="ARBA" id="ARBA00023125"/>
    </source>
</evidence>
<dbReference type="PROSITE" id="PS50931">
    <property type="entry name" value="HTH_LYSR"/>
    <property type="match status" value="1"/>
</dbReference>
<gene>
    <name evidence="6" type="ORF">JX001_02880</name>
</gene>
<name>A0ABX7LPL6_9CAUL</name>
<keyword evidence="3" id="KW-0238">DNA-binding</keyword>
<evidence type="ECO:0000256" key="2">
    <source>
        <dbReference type="ARBA" id="ARBA00023015"/>
    </source>
</evidence>
<organism evidence="6 7">
    <name type="scientific">Brevundimonas fontaquae</name>
    <dbReference type="NCBI Taxonomy" id="2813778"/>
    <lineage>
        <taxon>Bacteria</taxon>
        <taxon>Pseudomonadati</taxon>
        <taxon>Pseudomonadota</taxon>
        <taxon>Alphaproteobacteria</taxon>
        <taxon>Caulobacterales</taxon>
        <taxon>Caulobacteraceae</taxon>
        <taxon>Brevundimonas</taxon>
    </lineage>
</organism>
<dbReference type="InterPro" id="IPR058163">
    <property type="entry name" value="LysR-type_TF_proteobact-type"/>
</dbReference>